<dbReference type="InterPro" id="IPR010982">
    <property type="entry name" value="Lambda_DNA-bd_dom_sf"/>
</dbReference>
<gene>
    <name evidence="2" type="primary">B 4</name>
    <name evidence="2" type="ORF">H7A79_1148</name>
</gene>
<dbReference type="Gene3D" id="1.10.260.40">
    <property type="entry name" value="lambda repressor-like DNA-binding domains"/>
    <property type="match status" value="1"/>
</dbReference>
<dbReference type="EMBL" id="CP060414">
    <property type="protein sequence ID" value="QNT60223.1"/>
    <property type="molecule type" value="Genomic_DNA"/>
</dbReference>
<accession>A0A7H1MF08</accession>
<reference evidence="2" key="1">
    <citation type="submission" date="2024-06" db="EMBL/GenBank/DDBJ databases">
        <title>Complete Genome Sequence of mouse commensal type strain Neisseria musculi.</title>
        <authorList>
            <person name="Thapa E."/>
            <person name="Aluvathingal J."/>
            <person name="Nadendla S."/>
            <person name="Mehta A."/>
            <person name="Tettelin H."/>
            <person name="Weyand N.J."/>
        </authorList>
    </citation>
    <scope>NUCLEOTIDE SEQUENCE</scope>
    <source>
        <strain evidence="2">NW831</strain>
    </source>
</reference>
<evidence type="ECO:0000313" key="3">
    <source>
        <dbReference type="Proteomes" id="UP000516412"/>
    </source>
</evidence>
<dbReference type="SMART" id="SM00530">
    <property type="entry name" value="HTH_XRE"/>
    <property type="match status" value="1"/>
</dbReference>
<dbReference type="InterPro" id="IPR001387">
    <property type="entry name" value="Cro/C1-type_HTH"/>
</dbReference>
<protein>
    <submittedName>
        <fullName evidence="2">DNA transposition gpB domain protein</fullName>
    </submittedName>
</protein>
<sequence length="78" mass="8513">MKNQINTALQQRLADFKAKSGLNQTQLARGIGCAPAAVSMYLSGTYADKGGNYETIEPKIEAYLEVQESKAKARRAAY</sequence>
<keyword evidence="3" id="KW-1185">Reference proteome</keyword>
<evidence type="ECO:0000259" key="1">
    <source>
        <dbReference type="SMART" id="SM00530"/>
    </source>
</evidence>
<evidence type="ECO:0000313" key="2">
    <source>
        <dbReference type="EMBL" id="QNT60223.1"/>
    </source>
</evidence>
<proteinExistence type="predicted"/>
<dbReference type="KEGG" id="nmus:H7A79_1148"/>
<feature type="domain" description="HTH cro/C1-type" evidence="1">
    <location>
        <begin position="12"/>
        <end position="71"/>
    </location>
</feature>
<dbReference type="CDD" id="cd00093">
    <property type="entry name" value="HTH_XRE"/>
    <property type="match status" value="1"/>
</dbReference>
<dbReference type="Proteomes" id="UP000516412">
    <property type="component" value="Chromosome"/>
</dbReference>
<dbReference type="GO" id="GO:0003677">
    <property type="term" value="F:DNA binding"/>
    <property type="evidence" value="ECO:0007669"/>
    <property type="project" value="InterPro"/>
</dbReference>
<organism evidence="2 3">
    <name type="scientific">Neisseria musculi</name>
    <dbReference type="NCBI Taxonomy" id="1815583"/>
    <lineage>
        <taxon>Bacteria</taxon>
        <taxon>Pseudomonadati</taxon>
        <taxon>Pseudomonadota</taxon>
        <taxon>Betaproteobacteria</taxon>
        <taxon>Neisseriales</taxon>
        <taxon>Neisseriaceae</taxon>
        <taxon>Neisseria</taxon>
    </lineage>
</organism>
<name>A0A7H1MF08_9NEIS</name>
<dbReference type="AlphaFoldDB" id="A0A7H1MF08"/>
<dbReference type="SUPFAM" id="SSF47413">
    <property type="entry name" value="lambda repressor-like DNA-binding domains"/>
    <property type="match status" value="1"/>
</dbReference>